<dbReference type="InterPro" id="IPR011006">
    <property type="entry name" value="CheY-like_superfamily"/>
</dbReference>
<dbReference type="SUPFAM" id="SSF52172">
    <property type="entry name" value="CheY-like"/>
    <property type="match status" value="1"/>
</dbReference>
<evidence type="ECO:0000313" key="9">
    <source>
        <dbReference type="EMBL" id="HJA77966.1"/>
    </source>
</evidence>
<feature type="compositionally biased region" description="Low complexity" evidence="4">
    <location>
        <begin position="1267"/>
        <end position="1287"/>
    </location>
</feature>
<feature type="compositionally biased region" description="Basic and acidic residues" evidence="4">
    <location>
        <begin position="964"/>
        <end position="977"/>
    </location>
</feature>
<dbReference type="Gene3D" id="3.30.565.10">
    <property type="entry name" value="Histidine kinase-like ATPase, C-terminal domain"/>
    <property type="match status" value="1"/>
</dbReference>
<dbReference type="SUPFAM" id="SSF55874">
    <property type="entry name" value="ATPase domain of HSP90 chaperone/DNA topoisomerase II/histidine kinase"/>
    <property type="match status" value="1"/>
</dbReference>
<evidence type="ECO:0000256" key="2">
    <source>
        <dbReference type="ARBA" id="ARBA00023012"/>
    </source>
</evidence>
<evidence type="ECO:0000259" key="8">
    <source>
        <dbReference type="PROSITE" id="PS50110"/>
    </source>
</evidence>
<dbReference type="Proteomes" id="UP000823821">
    <property type="component" value="Unassembled WGS sequence"/>
</dbReference>
<comment type="caution">
    <text evidence="3">Lacks conserved residue(s) required for the propagation of feature annotation.</text>
</comment>
<dbReference type="InterPro" id="IPR005467">
    <property type="entry name" value="His_kinase_dom"/>
</dbReference>
<feature type="transmembrane region" description="Helical" evidence="5">
    <location>
        <begin position="204"/>
        <end position="224"/>
    </location>
</feature>
<feature type="domain" description="Response regulatory" evidence="8">
    <location>
        <begin position="719"/>
        <end position="836"/>
    </location>
</feature>
<feature type="compositionally biased region" description="Low complexity" evidence="4">
    <location>
        <begin position="979"/>
        <end position="992"/>
    </location>
</feature>
<dbReference type="PANTHER" id="PTHR45339:SF1">
    <property type="entry name" value="HYBRID SIGNAL TRANSDUCTION HISTIDINE KINASE J"/>
    <property type="match status" value="1"/>
</dbReference>
<feature type="transmembrane region" description="Helical" evidence="5">
    <location>
        <begin position="295"/>
        <end position="316"/>
    </location>
</feature>
<evidence type="ECO:0008006" key="11">
    <source>
        <dbReference type="Google" id="ProtNLM"/>
    </source>
</evidence>
<feature type="compositionally biased region" description="Polar residues" evidence="4">
    <location>
        <begin position="1194"/>
        <end position="1203"/>
    </location>
</feature>
<organism evidence="9 10">
    <name type="scientific">Candidatus Desulfovibrio intestinavium</name>
    <dbReference type="NCBI Taxonomy" id="2838534"/>
    <lineage>
        <taxon>Bacteria</taxon>
        <taxon>Pseudomonadati</taxon>
        <taxon>Thermodesulfobacteriota</taxon>
        <taxon>Desulfovibrionia</taxon>
        <taxon>Desulfovibrionales</taxon>
        <taxon>Desulfovibrionaceae</taxon>
        <taxon>Desulfovibrio</taxon>
    </lineage>
</organism>
<reference evidence="9" key="2">
    <citation type="submission" date="2021-04" db="EMBL/GenBank/DDBJ databases">
        <authorList>
            <person name="Gilroy R."/>
        </authorList>
    </citation>
    <scope>NUCLEOTIDE SEQUENCE</scope>
    <source>
        <strain evidence="9">5032</strain>
    </source>
</reference>
<feature type="region of interest" description="Disordered" evidence="4">
    <location>
        <begin position="953"/>
        <end position="1287"/>
    </location>
</feature>
<feature type="chain" id="PRO_5038912403" description="Response regulator" evidence="6">
    <location>
        <begin position="39"/>
        <end position="1414"/>
    </location>
</feature>
<keyword evidence="5" id="KW-0812">Transmembrane</keyword>
<accession>A0A9D2HJN4</accession>
<reference evidence="9" key="1">
    <citation type="journal article" date="2021" name="PeerJ">
        <title>Extensive microbial diversity within the chicken gut microbiome revealed by metagenomics and culture.</title>
        <authorList>
            <person name="Gilroy R."/>
            <person name="Ravi A."/>
            <person name="Getino M."/>
            <person name="Pursley I."/>
            <person name="Horton D.L."/>
            <person name="Alikhan N.F."/>
            <person name="Baker D."/>
            <person name="Gharbi K."/>
            <person name="Hall N."/>
            <person name="Watson M."/>
            <person name="Adriaenssens E.M."/>
            <person name="Foster-Nyarko E."/>
            <person name="Jarju S."/>
            <person name="Secka A."/>
            <person name="Antonio M."/>
            <person name="Oren A."/>
            <person name="Chaudhuri R.R."/>
            <person name="La Ragione R."/>
            <person name="Hildebrand F."/>
            <person name="Pallen M.J."/>
        </authorList>
    </citation>
    <scope>NUCLEOTIDE SEQUENCE</scope>
    <source>
        <strain evidence="9">5032</strain>
    </source>
</reference>
<feature type="transmembrane region" description="Helical" evidence="5">
    <location>
        <begin position="328"/>
        <end position="348"/>
    </location>
</feature>
<evidence type="ECO:0000256" key="6">
    <source>
        <dbReference type="SAM" id="SignalP"/>
    </source>
</evidence>
<proteinExistence type="predicted"/>
<dbReference type="EMBL" id="DWZD01000002">
    <property type="protein sequence ID" value="HJA77966.1"/>
    <property type="molecule type" value="Genomic_DNA"/>
</dbReference>
<dbReference type="PROSITE" id="PS50109">
    <property type="entry name" value="HIS_KIN"/>
    <property type="match status" value="1"/>
</dbReference>
<feature type="region of interest" description="Disordered" evidence="4">
    <location>
        <begin position="839"/>
        <end position="897"/>
    </location>
</feature>
<evidence type="ECO:0000256" key="4">
    <source>
        <dbReference type="SAM" id="MobiDB-lite"/>
    </source>
</evidence>
<keyword evidence="2" id="KW-0902">Two-component regulatory system</keyword>
<protein>
    <recommendedName>
        <fullName evidence="11">Response regulator</fullName>
    </recommendedName>
</protein>
<dbReference type="Gene3D" id="3.40.50.2300">
    <property type="match status" value="1"/>
</dbReference>
<feature type="domain" description="Histidine kinase" evidence="7">
    <location>
        <begin position="498"/>
        <end position="696"/>
    </location>
</feature>
<gene>
    <name evidence="9" type="ORF">H9784_00105</name>
</gene>
<feature type="compositionally biased region" description="Basic and acidic residues" evidence="4">
    <location>
        <begin position="1222"/>
        <end position="1233"/>
    </location>
</feature>
<dbReference type="InterPro" id="IPR001789">
    <property type="entry name" value="Sig_transdc_resp-reg_receiver"/>
</dbReference>
<feature type="compositionally biased region" description="Low complexity" evidence="4">
    <location>
        <begin position="1085"/>
        <end position="1101"/>
    </location>
</feature>
<evidence type="ECO:0000313" key="10">
    <source>
        <dbReference type="Proteomes" id="UP000823821"/>
    </source>
</evidence>
<dbReference type="SMART" id="SM00387">
    <property type="entry name" value="HATPase_c"/>
    <property type="match status" value="1"/>
</dbReference>
<feature type="transmembrane region" description="Helical" evidence="5">
    <location>
        <begin position="236"/>
        <end position="255"/>
    </location>
</feature>
<evidence type="ECO:0000256" key="1">
    <source>
        <dbReference type="ARBA" id="ARBA00022553"/>
    </source>
</evidence>
<feature type="compositionally biased region" description="Low complexity" evidence="4">
    <location>
        <begin position="1244"/>
        <end position="1258"/>
    </location>
</feature>
<evidence type="ECO:0000256" key="3">
    <source>
        <dbReference type="PROSITE-ProRule" id="PRU00169"/>
    </source>
</evidence>
<sequence length="1414" mass="149299">MRPSLPRSRRHARHGRHAPRILCLALLTLLLCATAAIAAQLPSMPQAAAGGRADWVPSRLTVPQLPLLPYLRVYIDTTGEMDVEEVAALPESSFAPLDVRHLPHVTGVTWLRFVLEAATPGNDNSAILLDMGESVPGLPVLFSPLFNAYSGAVEWQETPSSSRNVLLLPKAGAESQVCFLRLDGLPGLWFSPTLRTPHNAATDLSGLASKSALLALGVVMLLCLLRGLSEHGQWRIWTALYVAAALVQGYCGIPGNGAGHFSLEDAASLLTPGLALMFLPHVGRHLMRTRGRHRILDVQFILLVLPGAVLALLPMLPGMGWVARFLPLWPVCTLLLVPTATGACLMGLPGARRFLLGLLLPPLAAAAAVLGLNSDYSPSILASLPLWGTALSALVIAATAVPRQEQEEDDEEEAPIDLTMPAIQQGTLLADDAPLSMARETATGMLPVFDDPNLRLLPTEEPGIALPNMEETPVQPQADAPAPTAHTESRPPLPDARQLEEALRRPLDDLMRESAALEQFSLPPSVRQTAQNMAGAARQMLSVLRDPAGALPDVAAPSLQEAFDMQELMRSVHDSVAAAAENAGIALSWYMPPHLPPFYSGELQALDAVLRELLESAVRATRQGAVHFSVRHVPDSEEPGHLLFTVQDSGSGTPPAERSSLALSHAWELAGRHNGFLSAECGIRGATIAFTLHLEPIDGGDDMPAQPDRTGGHKRRRARILVCTPGAMDRQALVHMLDGLSCVVLQARTLPEALALHEQRPVTMLLLSGAQVSADAQDTLERFRQCATAARLPVFGAIAVTGDDSGWDALAQAGFTHALLEPVDRQALRQTVQEILDAFFGSQDTPEESTRTALSRPAGFPPLPDLPGMRRERAERPAASDGETPASQGARPQEMPPAATIAAEPPAAAVVDEDKPCIDNQWGVTRVTSADLPPIDNQWGVDAPRVEELPAIDNQWGARPAAAPDRREMDGNARDAGTEASPSPESVASEPVEPADTDEAGGADKPDQRVSLHNEWGVTAAAATPSPVADRQVAAAPAAPVAADSPSATGGLAALEEDSRTPDRTDAPCAAAQPCQEETAEPDEPAAAPAPQAAGQPECPATPVVPDTAEEGAAPAATVRPQESRTAAARGGEQAVEWVGEPVPVPRAAGAAPEKPRPEPKTVAGGAEGADAPQVLTLREALQASEREEGRRTPSLSLNSPTAAASAPRAEDSGGTPSFLRRVLDRLQGESRRQGAAAAKNRTPDASAATTADSLSLPDVGEPMPIPRTTPVTPRPEASVAAPNPVSPRVAAPVPPVAPVSPTERVDGAMPLPSESAGSEVAPDQEMLELVARFERAVRRAQEAFANGHSAGVADAAEAIARDADAFGFRSLGRMARCVQQAGRHEDLGALRDLLPDLVMQVERNRLAIQKELR</sequence>
<evidence type="ECO:0000256" key="5">
    <source>
        <dbReference type="SAM" id="Phobius"/>
    </source>
</evidence>
<evidence type="ECO:0000259" key="7">
    <source>
        <dbReference type="PROSITE" id="PS50109"/>
    </source>
</evidence>
<name>A0A9D2HJN4_9BACT</name>
<feature type="compositionally biased region" description="Basic and acidic residues" evidence="4">
    <location>
        <begin position="868"/>
        <end position="878"/>
    </location>
</feature>
<feature type="transmembrane region" description="Helical" evidence="5">
    <location>
        <begin position="267"/>
        <end position="283"/>
    </location>
</feature>
<dbReference type="InterPro" id="IPR003594">
    <property type="entry name" value="HATPase_dom"/>
</dbReference>
<keyword evidence="5" id="KW-1133">Transmembrane helix</keyword>
<feature type="compositionally biased region" description="Low complexity" evidence="4">
    <location>
        <begin position="1139"/>
        <end position="1153"/>
    </location>
</feature>
<feature type="compositionally biased region" description="Basic and acidic residues" evidence="4">
    <location>
        <begin position="1057"/>
        <end position="1066"/>
    </location>
</feature>
<keyword evidence="6" id="KW-0732">Signal</keyword>
<keyword evidence="1" id="KW-0597">Phosphoprotein</keyword>
<dbReference type="InterPro" id="IPR036890">
    <property type="entry name" value="HATPase_C_sf"/>
</dbReference>
<feature type="region of interest" description="Disordered" evidence="4">
    <location>
        <begin position="473"/>
        <end position="497"/>
    </location>
</feature>
<keyword evidence="5" id="KW-0472">Membrane</keyword>
<dbReference type="PROSITE" id="PS50110">
    <property type="entry name" value="RESPONSE_REGULATORY"/>
    <property type="match status" value="1"/>
</dbReference>
<comment type="caution">
    <text evidence="9">The sequence shown here is derived from an EMBL/GenBank/DDBJ whole genome shotgun (WGS) entry which is preliminary data.</text>
</comment>
<dbReference type="GO" id="GO:0000160">
    <property type="term" value="P:phosphorelay signal transduction system"/>
    <property type="evidence" value="ECO:0007669"/>
    <property type="project" value="UniProtKB-KW"/>
</dbReference>
<dbReference type="PANTHER" id="PTHR45339">
    <property type="entry name" value="HYBRID SIGNAL TRANSDUCTION HISTIDINE KINASE J"/>
    <property type="match status" value="1"/>
</dbReference>
<feature type="transmembrane region" description="Helical" evidence="5">
    <location>
        <begin position="355"/>
        <end position="374"/>
    </location>
</feature>
<feature type="compositionally biased region" description="Basic and acidic residues" evidence="4">
    <location>
        <begin position="1002"/>
        <end position="1012"/>
    </location>
</feature>
<feature type="signal peptide" evidence="6">
    <location>
        <begin position="1"/>
        <end position="38"/>
    </location>
</feature>
<feature type="compositionally biased region" description="Low complexity" evidence="4">
    <location>
        <begin position="1018"/>
        <end position="1048"/>
    </location>
</feature>